<dbReference type="AlphaFoldDB" id="D7LRK6"/>
<organism evidence="3">
    <name type="scientific">Arabidopsis lyrata subsp. lyrata</name>
    <name type="common">Lyre-leaved rock-cress</name>
    <dbReference type="NCBI Taxonomy" id="81972"/>
    <lineage>
        <taxon>Eukaryota</taxon>
        <taxon>Viridiplantae</taxon>
        <taxon>Streptophyta</taxon>
        <taxon>Embryophyta</taxon>
        <taxon>Tracheophyta</taxon>
        <taxon>Spermatophyta</taxon>
        <taxon>Magnoliopsida</taxon>
        <taxon>eudicotyledons</taxon>
        <taxon>Gunneridae</taxon>
        <taxon>Pentapetalae</taxon>
        <taxon>rosids</taxon>
        <taxon>malvids</taxon>
        <taxon>Brassicales</taxon>
        <taxon>Brassicaceae</taxon>
        <taxon>Camelineae</taxon>
        <taxon>Arabidopsis</taxon>
    </lineage>
</organism>
<protein>
    <submittedName>
        <fullName evidence="2">Predicted protein</fullName>
    </submittedName>
</protein>
<name>D7LRK6_ARALL</name>
<dbReference type="Pfam" id="PF03080">
    <property type="entry name" value="Neprosin"/>
    <property type="match status" value="1"/>
</dbReference>
<dbReference type="InterPro" id="IPR053168">
    <property type="entry name" value="Glutamic_endopeptidase"/>
</dbReference>
<keyword evidence="3" id="KW-1185">Reference proteome</keyword>
<sequence length="160" mass="18545">MINKTEKIRVWQVWNQNGTSCPEQTIPIRHSMVRLKRFRKNHWTDVRVNRRTVPYAADEGHEYARDWRGGISAGNIWNSGNYERVEVESIYKGHIRKSGCLNLECSGGLQVSSQFAFGGVFSPPSSYGGNQYDITMFIWKDTNDGNWWLGIDSYFIGYWP</sequence>
<dbReference type="HOGENOM" id="CLU_1654534_0_0_1"/>
<evidence type="ECO:0000313" key="3">
    <source>
        <dbReference type="Proteomes" id="UP000008694"/>
    </source>
</evidence>
<feature type="domain" description="Neprosin PEP catalytic" evidence="1">
    <location>
        <begin position="1"/>
        <end position="160"/>
    </location>
</feature>
<gene>
    <name evidence="2" type="ORF">ARALYDRAFT_665600</name>
</gene>
<evidence type="ECO:0000313" key="2">
    <source>
        <dbReference type="EMBL" id="EFH52147.1"/>
    </source>
</evidence>
<proteinExistence type="predicted"/>
<dbReference type="STRING" id="81972.D7LRK6"/>
<evidence type="ECO:0000259" key="1">
    <source>
        <dbReference type="PROSITE" id="PS52045"/>
    </source>
</evidence>
<dbReference type="InterPro" id="IPR004314">
    <property type="entry name" value="Neprosin"/>
</dbReference>
<dbReference type="PROSITE" id="PS52045">
    <property type="entry name" value="NEPROSIN_PEP_CD"/>
    <property type="match status" value="1"/>
</dbReference>
<dbReference type="EMBL" id="GL348717">
    <property type="protein sequence ID" value="EFH52147.1"/>
    <property type="molecule type" value="Genomic_DNA"/>
</dbReference>
<dbReference type="Gramene" id="Al_scaffold_0005_1635">
    <property type="protein sequence ID" value="Al_scaffold_0005_1635"/>
    <property type="gene ID" value="Al_scaffold_0005_1635"/>
</dbReference>
<reference evidence="3" key="1">
    <citation type="journal article" date="2011" name="Nat. Genet.">
        <title>The Arabidopsis lyrata genome sequence and the basis of rapid genome size change.</title>
        <authorList>
            <person name="Hu T.T."/>
            <person name="Pattyn P."/>
            <person name="Bakker E.G."/>
            <person name="Cao J."/>
            <person name="Cheng J.-F."/>
            <person name="Clark R.M."/>
            <person name="Fahlgren N."/>
            <person name="Fawcett J.A."/>
            <person name="Grimwood J."/>
            <person name="Gundlach H."/>
            <person name="Haberer G."/>
            <person name="Hollister J.D."/>
            <person name="Ossowski S."/>
            <person name="Ottilar R.P."/>
            <person name="Salamov A.A."/>
            <person name="Schneeberger K."/>
            <person name="Spannagl M."/>
            <person name="Wang X."/>
            <person name="Yang L."/>
            <person name="Nasrallah M.E."/>
            <person name="Bergelson J."/>
            <person name="Carrington J.C."/>
            <person name="Gaut B.S."/>
            <person name="Schmutz J."/>
            <person name="Mayer K.F.X."/>
            <person name="Van de Peer Y."/>
            <person name="Grigoriev I.V."/>
            <person name="Nordborg M."/>
            <person name="Weigel D."/>
            <person name="Guo Y.-L."/>
        </authorList>
    </citation>
    <scope>NUCLEOTIDE SEQUENCE [LARGE SCALE GENOMIC DNA]</scope>
    <source>
        <strain evidence="3">cv. MN47</strain>
    </source>
</reference>
<accession>D7LRK6</accession>
<dbReference type="Proteomes" id="UP000008694">
    <property type="component" value="Unassembled WGS sequence"/>
</dbReference>
<dbReference type="PANTHER" id="PTHR31589:SF110">
    <property type="entry name" value="PROTEIN, PUTATIVE (DUF239)-RELATED"/>
    <property type="match status" value="1"/>
</dbReference>
<dbReference type="PANTHER" id="PTHR31589">
    <property type="entry name" value="PROTEIN, PUTATIVE (DUF239)-RELATED-RELATED"/>
    <property type="match status" value="1"/>
</dbReference>